<feature type="transmembrane region" description="Helical" evidence="7">
    <location>
        <begin position="52"/>
        <end position="73"/>
    </location>
</feature>
<dbReference type="InterPro" id="IPR003706">
    <property type="entry name" value="CstA_N"/>
</dbReference>
<feature type="transmembrane region" description="Helical" evidence="7">
    <location>
        <begin position="356"/>
        <end position="376"/>
    </location>
</feature>
<reference evidence="9 10" key="1">
    <citation type="submission" date="2019-07" db="EMBL/GenBank/DDBJ databases">
        <title>Draft Genome Sequences of Bacteroides pyogenes Strains Isolated from the Uterus Holstein Dairy Cows with Metritis.</title>
        <authorList>
            <person name="Cunha F."/>
            <person name="Galvao K.N."/>
            <person name="Jeon S.J."/>
            <person name="Jeong K.C."/>
        </authorList>
    </citation>
    <scope>NUCLEOTIDE SEQUENCE [LARGE SCALE GENOMIC DNA]</scope>
    <source>
        <strain evidence="9 10">KG-31</strain>
    </source>
</reference>
<feature type="domain" description="CstA N-terminal" evidence="8">
    <location>
        <begin position="4"/>
        <end position="143"/>
    </location>
</feature>
<dbReference type="AlphaFoldDB" id="A0A5D3ED07"/>
<evidence type="ECO:0000256" key="6">
    <source>
        <dbReference type="ARBA" id="ARBA00023136"/>
    </source>
</evidence>
<dbReference type="Proteomes" id="UP000324383">
    <property type="component" value="Unassembled WGS sequence"/>
</dbReference>
<feature type="transmembrane region" description="Helical" evidence="7">
    <location>
        <begin position="228"/>
        <end position="246"/>
    </location>
</feature>
<organism evidence="9 10">
    <name type="scientific">Bacteroides pyogenes</name>
    <dbReference type="NCBI Taxonomy" id="310300"/>
    <lineage>
        <taxon>Bacteria</taxon>
        <taxon>Pseudomonadati</taxon>
        <taxon>Bacteroidota</taxon>
        <taxon>Bacteroidia</taxon>
        <taxon>Bacteroidales</taxon>
        <taxon>Bacteroidaceae</taxon>
        <taxon>Bacteroides</taxon>
    </lineage>
</organism>
<accession>A0A5D3ED07</accession>
<keyword evidence="6 7" id="KW-0472">Membrane</keyword>
<feature type="transmembrane region" description="Helical" evidence="7">
    <location>
        <begin position="447"/>
        <end position="466"/>
    </location>
</feature>
<feature type="transmembrane region" description="Helical" evidence="7">
    <location>
        <begin position="125"/>
        <end position="147"/>
    </location>
</feature>
<dbReference type="Pfam" id="PF02554">
    <property type="entry name" value="CstA"/>
    <property type="match status" value="3"/>
</dbReference>
<comment type="subcellular location">
    <subcellularLocation>
        <location evidence="1">Cell membrane</location>
        <topology evidence="1">Multi-pass membrane protein</topology>
    </subcellularLocation>
</comment>
<evidence type="ECO:0000256" key="5">
    <source>
        <dbReference type="ARBA" id="ARBA00022989"/>
    </source>
</evidence>
<dbReference type="PANTHER" id="PTHR30252">
    <property type="entry name" value="INNER MEMBRANE PEPTIDE TRANSPORTER"/>
    <property type="match status" value="1"/>
</dbReference>
<sequence>MVTFTLCLLMLIAGYFTYGRLMERIFGPDDRRTPALTKTDGVDYIPLPTWKIFMIQFLNIAGLGPIFGAIMGAKFGTSSYLWIVLGSIFAGAVHDYFSGMLSMRHGGESLPEIIGRYLGLTTKQIMRGFTVILMILVGSVFVAGPAGLLAKLTPQGLDATFWIIVVFVYYILATLLPVDKIIGKIYPLFAIALLFMAVGILLMLYVHHPPLPELWDGLHNTNPEADKLPVFPIMFVSIACGAISGFHGTQSPLMARCLKSERHGRPVFYGAMITEGVVALIWAAAATYFFHENGMGESNAAVIVDVITKDWLGTLGGVLAVLGVIAAPITSGDTAFRSARLIVADFLGMEQKRVSYRLYICIPLFAVAVGLLFYSLRDANGFNMIWRYFAWANQTLAVFTLWAITVYLAISKKPYWITLVSALFMTSVCSTYICIAPEGLGLSHAVSYYFGAGCTLVAVVWFAVWLGRRKERKLSV</sequence>
<keyword evidence="5 7" id="KW-1133">Transmembrane helix</keyword>
<evidence type="ECO:0000313" key="10">
    <source>
        <dbReference type="Proteomes" id="UP000324383"/>
    </source>
</evidence>
<evidence type="ECO:0000256" key="3">
    <source>
        <dbReference type="ARBA" id="ARBA00022475"/>
    </source>
</evidence>
<dbReference type="InterPro" id="IPR051605">
    <property type="entry name" value="CstA"/>
</dbReference>
<gene>
    <name evidence="9" type="ORF">FNJ60_07295</name>
</gene>
<feature type="domain" description="CstA N-terminal" evidence="8">
    <location>
        <begin position="302"/>
        <end position="428"/>
    </location>
</feature>
<evidence type="ECO:0000256" key="7">
    <source>
        <dbReference type="SAM" id="Phobius"/>
    </source>
</evidence>
<feature type="domain" description="CstA N-terminal" evidence="8">
    <location>
        <begin position="157"/>
        <end position="288"/>
    </location>
</feature>
<dbReference type="EMBL" id="VKLW01000013">
    <property type="protein sequence ID" value="TYK33718.1"/>
    <property type="molecule type" value="Genomic_DNA"/>
</dbReference>
<dbReference type="RefSeq" id="WP_148726999.1">
    <property type="nucleotide sequence ID" value="NZ_CP184347.1"/>
</dbReference>
<evidence type="ECO:0000256" key="1">
    <source>
        <dbReference type="ARBA" id="ARBA00004651"/>
    </source>
</evidence>
<keyword evidence="4 7" id="KW-0812">Transmembrane</keyword>
<keyword evidence="3" id="KW-1003">Cell membrane</keyword>
<proteinExistence type="inferred from homology"/>
<evidence type="ECO:0000259" key="8">
    <source>
        <dbReference type="Pfam" id="PF02554"/>
    </source>
</evidence>
<dbReference type="GO" id="GO:0005886">
    <property type="term" value="C:plasma membrane"/>
    <property type="evidence" value="ECO:0007669"/>
    <property type="project" value="UniProtKB-SubCell"/>
</dbReference>
<dbReference type="GeneID" id="99754941"/>
<evidence type="ECO:0000313" key="9">
    <source>
        <dbReference type="EMBL" id="TYK33718.1"/>
    </source>
</evidence>
<dbReference type="PANTHER" id="PTHR30252:SF4">
    <property type="entry name" value="CARBON STARVATION"/>
    <property type="match status" value="1"/>
</dbReference>
<feature type="transmembrane region" description="Helical" evidence="7">
    <location>
        <begin position="267"/>
        <end position="291"/>
    </location>
</feature>
<name>A0A5D3ED07_9BACE</name>
<evidence type="ECO:0000256" key="4">
    <source>
        <dbReference type="ARBA" id="ARBA00022692"/>
    </source>
</evidence>
<keyword evidence="10" id="KW-1185">Reference proteome</keyword>
<feature type="transmembrane region" description="Helical" evidence="7">
    <location>
        <begin position="388"/>
        <end position="408"/>
    </location>
</feature>
<protein>
    <submittedName>
        <fullName evidence="9">Carbon starvation protein A</fullName>
    </submittedName>
</protein>
<dbReference type="GO" id="GO:0009267">
    <property type="term" value="P:cellular response to starvation"/>
    <property type="evidence" value="ECO:0007669"/>
    <property type="project" value="InterPro"/>
</dbReference>
<comment type="similarity">
    <text evidence="2">Belongs to the peptide transporter carbon starvation (CstA) (TC 2.A.114) family.</text>
</comment>
<feature type="transmembrane region" description="Helical" evidence="7">
    <location>
        <begin position="415"/>
        <end position="435"/>
    </location>
</feature>
<comment type="caution">
    <text evidence="9">The sequence shown here is derived from an EMBL/GenBank/DDBJ whole genome shotgun (WGS) entry which is preliminary data.</text>
</comment>
<feature type="transmembrane region" description="Helical" evidence="7">
    <location>
        <begin position="159"/>
        <end position="178"/>
    </location>
</feature>
<feature type="transmembrane region" description="Helical" evidence="7">
    <location>
        <begin position="311"/>
        <end position="336"/>
    </location>
</feature>
<feature type="transmembrane region" description="Helical" evidence="7">
    <location>
        <begin position="185"/>
        <end position="208"/>
    </location>
</feature>
<evidence type="ECO:0000256" key="2">
    <source>
        <dbReference type="ARBA" id="ARBA00007755"/>
    </source>
</evidence>